<organism evidence="5 6">
    <name type="scientific">Azospirillum thermophilum</name>
    <dbReference type="NCBI Taxonomy" id="2202148"/>
    <lineage>
        <taxon>Bacteria</taxon>
        <taxon>Pseudomonadati</taxon>
        <taxon>Pseudomonadota</taxon>
        <taxon>Alphaproteobacteria</taxon>
        <taxon>Rhodospirillales</taxon>
        <taxon>Azospirillaceae</taxon>
        <taxon>Azospirillum</taxon>
    </lineage>
</organism>
<accession>A0A2S2CZP0</accession>
<feature type="domain" description="Amine oxidase" evidence="4">
    <location>
        <begin position="27"/>
        <end position="286"/>
    </location>
</feature>
<dbReference type="AlphaFoldDB" id="A0A2S2CZP0"/>
<reference evidence="6" key="1">
    <citation type="submission" date="2018-05" db="EMBL/GenBank/DDBJ databases">
        <title>Azospirillum thermophila sp. nov., a novel isolated from hot spring.</title>
        <authorList>
            <person name="Zhao Z."/>
        </authorList>
    </citation>
    <scope>NUCLEOTIDE SEQUENCE [LARGE SCALE GENOMIC DNA]</scope>
    <source>
        <strain evidence="6">CFH 70021</strain>
        <plasmid evidence="6">unnamed3</plasmid>
    </source>
</reference>
<dbReference type="InterPro" id="IPR050464">
    <property type="entry name" value="Zeta_carotene_desat/Oxidored"/>
</dbReference>
<dbReference type="GO" id="GO:0016491">
    <property type="term" value="F:oxidoreductase activity"/>
    <property type="evidence" value="ECO:0007669"/>
    <property type="project" value="UniProtKB-KW"/>
</dbReference>
<keyword evidence="6" id="KW-1185">Reference proteome</keyword>
<dbReference type="SUPFAM" id="SSF51905">
    <property type="entry name" value="FAD/NAD(P)-binding domain"/>
    <property type="match status" value="1"/>
</dbReference>
<geneLocation type="plasmid" evidence="5 6">
    <name>unnamed3</name>
</geneLocation>
<dbReference type="Gene3D" id="3.30.70.1990">
    <property type="match status" value="1"/>
</dbReference>
<dbReference type="PANTHER" id="PTHR42923:SF17">
    <property type="entry name" value="AMINE OXIDASE DOMAIN-CONTAINING PROTEIN"/>
    <property type="match status" value="1"/>
</dbReference>
<evidence type="ECO:0000259" key="4">
    <source>
        <dbReference type="Pfam" id="PF01593"/>
    </source>
</evidence>
<dbReference type="InterPro" id="IPR002937">
    <property type="entry name" value="Amino_oxidase"/>
</dbReference>
<dbReference type="InterPro" id="IPR036188">
    <property type="entry name" value="FAD/NAD-bd_sf"/>
</dbReference>
<dbReference type="FunFam" id="1.10.405.20:FF:000001">
    <property type="entry name" value="Amine oxidase"/>
    <property type="match status" value="1"/>
</dbReference>
<dbReference type="Pfam" id="PF01593">
    <property type="entry name" value="Amino_oxidase"/>
    <property type="match status" value="1"/>
</dbReference>
<name>A0A2S2CZP0_9PROT</name>
<evidence type="ECO:0000256" key="3">
    <source>
        <dbReference type="PIRSR" id="PIRSR601613-1"/>
    </source>
</evidence>
<dbReference type="PANTHER" id="PTHR42923">
    <property type="entry name" value="PROTOPORPHYRINOGEN OXIDASE"/>
    <property type="match status" value="1"/>
</dbReference>
<keyword evidence="5" id="KW-0614">Plasmid</keyword>
<evidence type="ECO:0000313" key="5">
    <source>
        <dbReference type="EMBL" id="AWK89962.1"/>
    </source>
</evidence>
<feature type="binding site" evidence="3">
    <location>
        <position position="245"/>
    </location>
    <ligand>
        <name>FAD</name>
        <dbReference type="ChEBI" id="CHEBI:57692"/>
    </ligand>
</feature>
<feature type="binding site" evidence="3">
    <location>
        <position position="28"/>
    </location>
    <ligand>
        <name>FAD</name>
        <dbReference type="ChEBI" id="CHEBI:57692"/>
    </ligand>
</feature>
<comment type="cofactor">
    <cofactor evidence="1">
        <name>FAD</name>
        <dbReference type="ChEBI" id="CHEBI:57692"/>
    </cofactor>
</comment>
<protein>
    <submittedName>
        <fullName evidence="5">NAD/FAD-binding protein</fullName>
    </submittedName>
</protein>
<sequence length="459" mass="50067">MSVLPFRPSSAPSDGGPLEIAVIGSGISGLSAAWLLSKAHRVTLYEKEDRPGGHANTVEAAGSGPVDTGFIVYNEPCYPNLVALFDHLGVATRATDMSFSASLDGGRVEYAGSTLGTLFAQKSNLLRPRFWRMLRDLLRFYREAPRLLSDPAADGLTLGQVLDRGGYSDAFVRDHLLPMAAAIWSSPVETMRDHPAAAFVRFCENHGLLKITGRPVWRTVEGGSRAYVSRILQDMGGALRLNTAVEAVTREPGRVLVRDRKGDVRSFDHVVLATHADQALALLDDPGSDETALLGAFAYERNIAILHGDASLMPRRRKTWSSWNYLSQRGEDGSDAVCVTYWMNRLQGFLPAERDLFVTLNPVRPPRDGSILRSFLYDHPIFGMGALAAQKRLWSLQGQRNTWFAGSYFGAGFHEDGLQAGLAAAEALGGVRRPWRVSDESGRIHIGPAPAVARPMEAA</sequence>
<keyword evidence="2" id="KW-0560">Oxidoreductase</keyword>
<gene>
    <name evidence="5" type="ORF">DEW08_28545</name>
</gene>
<dbReference type="Gene3D" id="1.10.405.20">
    <property type="match status" value="1"/>
</dbReference>
<dbReference type="EMBL" id="CP029358">
    <property type="protein sequence ID" value="AWK89962.1"/>
    <property type="molecule type" value="Genomic_DNA"/>
</dbReference>
<dbReference type="PRINTS" id="PR00757">
    <property type="entry name" value="AMINEOXDASEF"/>
</dbReference>
<proteinExistence type="predicted"/>
<dbReference type="KEGG" id="azz:DEW08_28545"/>
<evidence type="ECO:0000256" key="2">
    <source>
        <dbReference type="ARBA" id="ARBA00023002"/>
    </source>
</evidence>
<dbReference type="OrthoDB" id="20837at2"/>
<dbReference type="RefSeq" id="WP_109333787.1">
    <property type="nucleotide sequence ID" value="NZ_CP029358.1"/>
</dbReference>
<evidence type="ECO:0000313" key="6">
    <source>
        <dbReference type="Proteomes" id="UP000245629"/>
    </source>
</evidence>
<evidence type="ECO:0000256" key="1">
    <source>
        <dbReference type="ARBA" id="ARBA00001974"/>
    </source>
</evidence>
<dbReference type="Gene3D" id="3.50.50.60">
    <property type="entry name" value="FAD/NAD(P)-binding domain"/>
    <property type="match status" value="1"/>
</dbReference>
<dbReference type="InterPro" id="IPR001613">
    <property type="entry name" value="Flavin_amine_oxidase"/>
</dbReference>
<dbReference type="Proteomes" id="UP000245629">
    <property type="component" value="Plasmid unnamed3"/>
</dbReference>